<evidence type="ECO:0000313" key="2">
    <source>
        <dbReference type="EMBL" id="OWY98757.1"/>
    </source>
</evidence>
<sequence length="162" mass="18414">MRFQTWLQVALLISLCALLPTVLAVEVDGNSKFPDLIATKTLPDSKRFLRTTTATVEAGQPNTLESNDEERVLTVSTAAGKVAQWAHKVLYQAIKLVAGRRIADKVETKLVDHVYSPLLYRMKITPEYFLEQARLQTDPIKKMKYEEAAKLFTTWIAKYHPH</sequence>
<evidence type="ECO:0000313" key="3">
    <source>
        <dbReference type="Proteomes" id="UP000198211"/>
    </source>
</evidence>
<dbReference type="Proteomes" id="UP000198211">
    <property type="component" value="Unassembled WGS sequence"/>
</dbReference>
<keyword evidence="3" id="KW-1185">Reference proteome</keyword>
<proteinExistence type="predicted"/>
<comment type="caution">
    <text evidence="2">The sequence shown here is derived from an EMBL/GenBank/DDBJ whole genome shotgun (WGS) entry which is preliminary data.</text>
</comment>
<reference evidence="3" key="1">
    <citation type="submission" date="2017-03" db="EMBL/GenBank/DDBJ databases">
        <title>Phytopthora megakarya and P. palmivora, two closely related causual agents of cacao black pod achieved similar genome size and gene model numbers by different mechanisms.</title>
        <authorList>
            <person name="Ali S."/>
            <person name="Shao J."/>
            <person name="Larry D.J."/>
            <person name="Kronmiller B."/>
            <person name="Shen D."/>
            <person name="Strem M.D."/>
            <person name="Melnick R.L."/>
            <person name="Guiltinan M.J."/>
            <person name="Tyler B.M."/>
            <person name="Meinhardt L.W."/>
            <person name="Bailey B.A."/>
        </authorList>
    </citation>
    <scope>NUCLEOTIDE SEQUENCE [LARGE SCALE GENOMIC DNA]</scope>
    <source>
        <strain evidence="3">zdho120</strain>
    </source>
</reference>
<accession>A0A225V1E3</accession>
<feature type="signal peptide" evidence="1">
    <location>
        <begin position="1"/>
        <end position="24"/>
    </location>
</feature>
<keyword evidence="1" id="KW-0732">Signal</keyword>
<dbReference type="EMBL" id="NBNE01009109">
    <property type="protein sequence ID" value="OWY98757.1"/>
    <property type="molecule type" value="Genomic_DNA"/>
</dbReference>
<gene>
    <name evidence="2" type="ORF">PHMEG_00030402</name>
</gene>
<evidence type="ECO:0000256" key="1">
    <source>
        <dbReference type="SAM" id="SignalP"/>
    </source>
</evidence>
<name>A0A225V1E3_9STRA</name>
<dbReference type="AlphaFoldDB" id="A0A225V1E3"/>
<protein>
    <submittedName>
        <fullName evidence="2">RxLR effector protein</fullName>
    </submittedName>
</protein>
<feature type="chain" id="PRO_5012510995" evidence="1">
    <location>
        <begin position="25"/>
        <end position="162"/>
    </location>
</feature>
<organism evidence="2 3">
    <name type="scientific">Phytophthora megakarya</name>
    <dbReference type="NCBI Taxonomy" id="4795"/>
    <lineage>
        <taxon>Eukaryota</taxon>
        <taxon>Sar</taxon>
        <taxon>Stramenopiles</taxon>
        <taxon>Oomycota</taxon>
        <taxon>Peronosporomycetes</taxon>
        <taxon>Peronosporales</taxon>
        <taxon>Peronosporaceae</taxon>
        <taxon>Phytophthora</taxon>
    </lineage>
</organism>